<evidence type="ECO:0000256" key="1">
    <source>
        <dbReference type="SAM" id="SignalP"/>
    </source>
</evidence>
<gene>
    <name evidence="2" type="ORF">BC936DRAFT_144081</name>
</gene>
<sequence>MSYLLSLLAPFSCFLSPILHITLPPGNPKFLRHFVRTVFPDSEPSSDDTLPSMLATGSNLIEVDISQITTLYTIAQLDTCANELSPLGGCYVCAFLASPSFALGSAFRLASDAHDVVLMSL</sequence>
<dbReference type="Proteomes" id="UP000268093">
    <property type="component" value="Unassembled WGS sequence"/>
</dbReference>
<accession>A0A433DD14</accession>
<organism evidence="2 3">
    <name type="scientific">Jimgerdemannia flammicorona</name>
    <dbReference type="NCBI Taxonomy" id="994334"/>
    <lineage>
        <taxon>Eukaryota</taxon>
        <taxon>Fungi</taxon>
        <taxon>Fungi incertae sedis</taxon>
        <taxon>Mucoromycota</taxon>
        <taxon>Mucoromycotina</taxon>
        <taxon>Endogonomycetes</taxon>
        <taxon>Endogonales</taxon>
        <taxon>Endogonaceae</taxon>
        <taxon>Jimgerdemannia</taxon>
    </lineage>
</organism>
<keyword evidence="3" id="KW-1185">Reference proteome</keyword>
<proteinExistence type="predicted"/>
<reference evidence="2 3" key="1">
    <citation type="journal article" date="2018" name="New Phytol.">
        <title>Phylogenomics of Endogonaceae and evolution of mycorrhizas within Mucoromycota.</title>
        <authorList>
            <person name="Chang Y."/>
            <person name="Desiro A."/>
            <person name="Na H."/>
            <person name="Sandor L."/>
            <person name="Lipzen A."/>
            <person name="Clum A."/>
            <person name="Barry K."/>
            <person name="Grigoriev I.V."/>
            <person name="Martin F.M."/>
            <person name="Stajich J.E."/>
            <person name="Smith M.E."/>
            <person name="Bonito G."/>
            <person name="Spatafora J.W."/>
        </authorList>
    </citation>
    <scope>NUCLEOTIDE SEQUENCE [LARGE SCALE GENOMIC DNA]</scope>
    <source>
        <strain evidence="2 3">GMNB39</strain>
    </source>
</reference>
<evidence type="ECO:0000313" key="3">
    <source>
        <dbReference type="Proteomes" id="UP000268093"/>
    </source>
</evidence>
<protein>
    <submittedName>
        <fullName evidence="2">Uncharacterized protein</fullName>
    </submittedName>
</protein>
<evidence type="ECO:0000313" key="2">
    <source>
        <dbReference type="EMBL" id="RUP48727.1"/>
    </source>
</evidence>
<comment type="caution">
    <text evidence="2">The sequence shown here is derived from an EMBL/GenBank/DDBJ whole genome shotgun (WGS) entry which is preliminary data.</text>
</comment>
<feature type="signal peptide" evidence="1">
    <location>
        <begin position="1"/>
        <end position="20"/>
    </location>
</feature>
<name>A0A433DD14_9FUNG</name>
<dbReference type="EMBL" id="RBNI01003014">
    <property type="protein sequence ID" value="RUP48727.1"/>
    <property type="molecule type" value="Genomic_DNA"/>
</dbReference>
<keyword evidence="1" id="KW-0732">Signal</keyword>
<dbReference type="AlphaFoldDB" id="A0A433DD14"/>
<feature type="chain" id="PRO_5019236974" evidence="1">
    <location>
        <begin position="21"/>
        <end position="121"/>
    </location>
</feature>